<comment type="caution">
    <text evidence="1">The sequence shown here is derived from an EMBL/GenBank/DDBJ whole genome shotgun (WGS) entry which is preliminary data.</text>
</comment>
<organism evidence="1 2">
    <name type="scientific">Microbacterium lacus</name>
    <dbReference type="NCBI Taxonomy" id="415217"/>
    <lineage>
        <taxon>Bacteria</taxon>
        <taxon>Bacillati</taxon>
        <taxon>Actinomycetota</taxon>
        <taxon>Actinomycetes</taxon>
        <taxon>Micrococcales</taxon>
        <taxon>Microbacteriaceae</taxon>
        <taxon>Microbacterium</taxon>
    </lineage>
</organism>
<dbReference type="EMBL" id="BAAAPK010000001">
    <property type="protein sequence ID" value="GAA1677453.1"/>
    <property type="molecule type" value="Genomic_DNA"/>
</dbReference>
<sequence>MSRKKTNTYTTRRVGPWSNTARGDSIYISVYCRGTATHSHDKWRIGSITAQVRNGEIFWADSTAGYADHSQDVLHRISPGIGQYLVGNEWVPIDRVSDQDIYTRDDLRIRWRLRCPVCGFSREIAQPRRIYPILATLATLREADNILEIPVREFARRVERLNE</sequence>
<proteinExistence type="predicted"/>
<reference evidence="1 2" key="1">
    <citation type="journal article" date="2019" name="Int. J. Syst. Evol. Microbiol.">
        <title>The Global Catalogue of Microorganisms (GCM) 10K type strain sequencing project: providing services to taxonomists for standard genome sequencing and annotation.</title>
        <authorList>
            <consortium name="The Broad Institute Genomics Platform"/>
            <consortium name="The Broad Institute Genome Sequencing Center for Infectious Disease"/>
            <person name="Wu L."/>
            <person name="Ma J."/>
        </authorList>
    </citation>
    <scope>NUCLEOTIDE SEQUENCE [LARGE SCALE GENOMIC DNA]</scope>
    <source>
        <strain evidence="1 2">JCM 15575</strain>
    </source>
</reference>
<dbReference type="Proteomes" id="UP001500596">
    <property type="component" value="Unassembled WGS sequence"/>
</dbReference>
<protein>
    <submittedName>
        <fullName evidence="1">Uncharacterized protein</fullName>
    </submittedName>
</protein>
<name>A0ABN2GVD1_9MICO</name>
<gene>
    <name evidence="1" type="ORF">GCM10009807_21730</name>
</gene>
<accession>A0ABN2GVD1</accession>
<evidence type="ECO:0000313" key="2">
    <source>
        <dbReference type="Proteomes" id="UP001500596"/>
    </source>
</evidence>
<keyword evidence="2" id="KW-1185">Reference proteome</keyword>
<dbReference type="RefSeq" id="WP_344054450.1">
    <property type="nucleotide sequence ID" value="NZ_BAAAPK010000001.1"/>
</dbReference>
<evidence type="ECO:0000313" key="1">
    <source>
        <dbReference type="EMBL" id="GAA1677453.1"/>
    </source>
</evidence>